<comment type="caution">
    <text evidence="2">The sequence shown here is derived from an EMBL/GenBank/DDBJ whole genome shotgun (WGS) entry which is preliminary data.</text>
</comment>
<reference evidence="2 3" key="1">
    <citation type="submission" date="2018-02" db="EMBL/GenBank/DDBJ databases">
        <title>Jeotgalibacillus proteolyticum sp. nov. a protease producing bacterium isolated from ocean sediments of Laizhou Bay.</title>
        <authorList>
            <person name="Li Y."/>
        </authorList>
    </citation>
    <scope>NUCLEOTIDE SEQUENCE [LARGE SCALE GENOMIC DNA]</scope>
    <source>
        <strain evidence="2 3">22-7</strain>
    </source>
</reference>
<dbReference type="Proteomes" id="UP000239047">
    <property type="component" value="Unassembled WGS sequence"/>
</dbReference>
<keyword evidence="1" id="KW-1133">Transmembrane helix</keyword>
<dbReference type="RefSeq" id="WP_104057788.1">
    <property type="nucleotide sequence ID" value="NZ_PREZ01000003.1"/>
</dbReference>
<keyword evidence="3" id="KW-1185">Reference proteome</keyword>
<dbReference type="AlphaFoldDB" id="A0A2S5GDH3"/>
<name>A0A2S5GDH3_9BACL</name>
<evidence type="ECO:0000313" key="2">
    <source>
        <dbReference type="EMBL" id="PPA71039.1"/>
    </source>
</evidence>
<evidence type="ECO:0000256" key="1">
    <source>
        <dbReference type="SAM" id="Phobius"/>
    </source>
</evidence>
<keyword evidence="1" id="KW-0472">Membrane</keyword>
<evidence type="ECO:0000313" key="3">
    <source>
        <dbReference type="Proteomes" id="UP000239047"/>
    </source>
</evidence>
<accession>A0A2S5GDH3</accession>
<keyword evidence="1" id="KW-0812">Transmembrane</keyword>
<feature type="transmembrane region" description="Helical" evidence="1">
    <location>
        <begin position="12"/>
        <end position="33"/>
    </location>
</feature>
<organism evidence="2 3">
    <name type="scientific">Jeotgalibacillus proteolyticus</name>
    <dbReference type="NCBI Taxonomy" id="2082395"/>
    <lineage>
        <taxon>Bacteria</taxon>
        <taxon>Bacillati</taxon>
        <taxon>Bacillota</taxon>
        <taxon>Bacilli</taxon>
        <taxon>Bacillales</taxon>
        <taxon>Caryophanaceae</taxon>
        <taxon>Jeotgalibacillus</taxon>
    </lineage>
</organism>
<dbReference type="EMBL" id="PREZ01000003">
    <property type="protein sequence ID" value="PPA71039.1"/>
    <property type="molecule type" value="Genomic_DNA"/>
</dbReference>
<feature type="transmembrane region" description="Helical" evidence="1">
    <location>
        <begin position="39"/>
        <end position="57"/>
    </location>
</feature>
<sequence length="94" mass="10312">MSTERKKKGLLLPMILAVLNIVFSIFLISAYANGAVLDGLLLSLLIPVLGIISFLVINQREGKNNSSLGRILQGLNVFFVLLPIILRVVGRFFS</sequence>
<feature type="transmembrane region" description="Helical" evidence="1">
    <location>
        <begin position="69"/>
        <end position="89"/>
    </location>
</feature>
<gene>
    <name evidence="2" type="ORF">C4B60_09695</name>
</gene>
<protein>
    <submittedName>
        <fullName evidence="2">Uncharacterized protein</fullName>
    </submittedName>
</protein>
<proteinExistence type="predicted"/>